<evidence type="ECO:0000313" key="2">
    <source>
        <dbReference type="EMBL" id="TDO52776.1"/>
    </source>
</evidence>
<proteinExistence type="predicted"/>
<organism evidence="2 3">
    <name type="scientific">Kribbella caucasensis</name>
    <dbReference type="NCBI Taxonomy" id="2512215"/>
    <lineage>
        <taxon>Bacteria</taxon>
        <taxon>Bacillati</taxon>
        <taxon>Actinomycetota</taxon>
        <taxon>Actinomycetes</taxon>
        <taxon>Propionibacteriales</taxon>
        <taxon>Kribbellaceae</taxon>
        <taxon>Kribbella</taxon>
    </lineage>
</organism>
<protein>
    <submittedName>
        <fullName evidence="2">Uncharacterized protein</fullName>
    </submittedName>
</protein>
<gene>
    <name evidence="2" type="ORF">EV643_102618</name>
</gene>
<evidence type="ECO:0000313" key="3">
    <source>
        <dbReference type="Proteomes" id="UP000295388"/>
    </source>
</evidence>
<comment type="caution">
    <text evidence="2">The sequence shown here is derived from an EMBL/GenBank/DDBJ whole genome shotgun (WGS) entry which is preliminary data.</text>
</comment>
<sequence>MADRDGLVPRDSVVYQEFVRLYQVARQLRPTSVDRWNGDLYAVAAENWGAFDPATGSIRLSPSRVLRHLTGSISPTEPHRQAQALATVLHEATHAGMLTDAPDEPNAVRTRHSLGLMEGIAEVRTLADFDLFTERSGYSGLVLAEPQYPGALTAAEGLIAQATGPAKSTVALLEEATRGPGVMHFDQLADAVVRNRLAEVVPHHPEHRRAVRAALIPTMTHAYWPSIQHRPADAGEHLANEVRQHLNAKVDEIRRYYLPNPQQPFPAEPPNPVQMRAPDTDVQHRVAGAEQMRFLAGQAPPTGAVHAKPALGDGARDTGATSVRPLTHSPSQRPPDRPRE</sequence>
<accession>A0A4R6KP23</accession>
<evidence type="ECO:0000256" key="1">
    <source>
        <dbReference type="SAM" id="MobiDB-lite"/>
    </source>
</evidence>
<dbReference type="EMBL" id="SNWQ01000002">
    <property type="protein sequence ID" value="TDO52776.1"/>
    <property type="molecule type" value="Genomic_DNA"/>
</dbReference>
<feature type="region of interest" description="Disordered" evidence="1">
    <location>
        <begin position="296"/>
        <end position="340"/>
    </location>
</feature>
<dbReference type="AlphaFoldDB" id="A0A4R6KP23"/>
<dbReference type="OrthoDB" id="3824163at2"/>
<keyword evidence="3" id="KW-1185">Reference proteome</keyword>
<dbReference type="Proteomes" id="UP000295388">
    <property type="component" value="Unassembled WGS sequence"/>
</dbReference>
<reference evidence="2 3" key="1">
    <citation type="submission" date="2019-03" db="EMBL/GenBank/DDBJ databases">
        <title>Genomic Encyclopedia of Type Strains, Phase III (KMG-III): the genomes of soil and plant-associated and newly described type strains.</title>
        <authorList>
            <person name="Whitman W."/>
        </authorList>
    </citation>
    <scope>NUCLEOTIDE SEQUENCE [LARGE SCALE GENOMIC DNA]</scope>
    <source>
        <strain evidence="2 3">VKM Ac-2527</strain>
    </source>
</reference>
<dbReference type="RefSeq" id="WP_133799155.1">
    <property type="nucleotide sequence ID" value="NZ_SNWQ01000002.1"/>
</dbReference>
<name>A0A4R6KP23_9ACTN</name>